<comment type="caution">
    <text evidence="1">The sequence shown here is derived from an EMBL/GenBank/DDBJ whole genome shotgun (WGS) entry which is preliminary data.</text>
</comment>
<gene>
    <name evidence="1" type="ORF">A8990_12117</name>
</gene>
<dbReference type="AlphaFoldDB" id="A0A3D9RKU7"/>
<proteinExistence type="predicted"/>
<accession>A0A3D9RKU7</accession>
<dbReference type="EMBL" id="QTTN01000021">
    <property type="protein sequence ID" value="REE80168.1"/>
    <property type="molecule type" value="Genomic_DNA"/>
</dbReference>
<keyword evidence="2" id="KW-1185">Reference proteome</keyword>
<evidence type="ECO:0000313" key="1">
    <source>
        <dbReference type="EMBL" id="REE80168.1"/>
    </source>
</evidence>
<organism evidence="1 2">
    <name type="scientific">Paenibacillus taihuensis</name>
    <dbReference type="NCBI Taxonomy" id="1156355"/>
    <lineage>
        <taxon>Bacteria</taxon>
        <taxon>Bacillati</taxon>
        <taxon>Bacillota</taxon>
        <taxon>Bacilli</taxon>
        <taxon>Bacillales</taxon>
        <taxon>Paenibacillaceae</taxon>
        <taxon>Paenibacillus</taxon>
    </lineage>
</organism>
<sequence length="41" mass="4662">MRASIWEGIRFESLLCIHKVTNSIAAGYIFNNADFAVFLQD</sequence>
<reference evidence="1 2" key="1">
    <citation type="submission" date="2018-08" db="EMBL/GenBank/DDBJ databases">
        <title>Genomic Encyclopedia of Type Strains, Phase III (KMG-III): the genomes of soil and plant-associated and newly described type strains.</title>
        <authorList>
            <person name="Whitman W."/>
        </authorList>
    </citation>
    <scope>NUCLEOTIDE SEQUENCE [LARGE SCALE GENOMIC DNA]</scope>
    <source>
        <strain evidence="1 2">CGMCC 1.10966</strain>
    </source>
</reference>
<name>A0A3D9RKU7_9BACL</name>
<dbReference type="Proteomes" id="UP000256304">
    <property type="component" value="Unassembled WGS sequence"/>
</dbReference>
<protein>
    <submittedName>
        <fullName evidence="1">Uncharacterized protein</fullName>
    </submittedName>
</protein>
<evidence type="ECO:0000313" key="2">
    <source>
        <dbReference type="Proteomes" id="UP000256304"/>
    </source>
</evidence>